<evidence type="ECO:0000259" key="2">
    <source>
        <dbReference type="Pfam" id="PF05569"/>
    </source>
</evidence>
<dbReference type="OrthoDB" id="15218at2"/>
<feature type="domain" description="Peptidase M56" evidence="2">
    <location>
        <begin position="16"/>
        <end position="319"/>
    </location>
</feature>
<feature type="transmembrane region" description="Helical" evidence="1">
    <location>
        <begin position="126"/>
        <end position="147"/>
    </location>
</feature>
<gene>
    <name evidence="3" type="primary">blaR1_2</name>
    <name evidence="3" type="ORF">LuPra_02120</name>
</gene>
<accession>A0A143PMB8</accession>
<dbReference type="CDD" id="cd07341">
    <property type="entry name" value="M56_BlaR1_MecR1_like"/>
    <property type="match status" value="1"/>
</dbReference>
<dbReference type="Pfam" id="PF05569">
    <property type="entry name" value="Peptidase_M56"/>
    <property type="match status" value="1"/>
</dbReference>
<feature type="transmembrane region" description="Helical" evidence="1">
    <location>
        <begin position="333"/>
        <end position="353"/>
    </location>
</feature>
<organism evidence="3 4">
    <name type="scientific">Luteitalea pratensis</name>
    <dbReference type="NCBI Taxonomy" id="1855912"/>
    <lineage>
        <taxon>Bacteria</taxon>
        <taxon>Pseudomonadati</taxon>
        <taxon>Acidobacteriota</taxon>
        <taxon>Vicinamibacteria</taxon>
        <taxon>Vicinamibacterales</taxon>
        <taxon>Vicinamibacteraceae</taxon>
        <taxon>Luteitalea</taxon>
    </lineage>
</organism>
<dbReference type="PROSITE" id="PS50890">
    <property type="entry name" value="PUA"/>
    <property type="match status" value="1"/>
</dbReference>
<keyword evidence="1" id="KW-0472">Membrane</keyword>
<reference evidence="3 4" key="1">
    <citation type="journal article" date="2016" name="Genome Announc.">
        <title>First Complete Genome Sequence of a Subdivision 6 Acidobacterium Strain.</title>
        <authorList>
            <person name="Huang S."/>
            <person name="Vieira S."/>
            <person name="Bunk B."/>
            <person name="Riedel T."/>
            <person name="Sproer C."/>
            <person name="Overmann J."/>
        </authorList>
    </citation>
    <scope>NUCLEOTIDE SEQUENCE [LARGE SCALE GENOMIC DNA]</scope>
    <source>
        <strain evidence="4">DSM 100886 HEG_-6_39</strain>
    </source>
</reference>
<dbReference type="KEGG" id="abac:LuPra_02120"/>
<keyword evidence="4" id="KW-1185">Reference proteome</keyword>
<feature type="transmembrane region" description="Helical" evidence="1">
    <location>
        <begin position="12"/>
        <end position="33"/>
    </location>
</feature>
<sequence>MTATTADPLVLALAGLLVKATLVIGLAVAVRLATARWLSASGRHLVMALAVVMLLALPVLALLLPAWAPPAPAVPSTATVATTGTEPLDDSTPTSWSAMSAGTVTKADVDHAAARVEETPLTRVPWGVVLLLVQVSGTFLMLVHLGLQRWRVHQLGRAATVVTDPAWLALLDDGARAIGVHRTVRLLRSRRGTMPMTFGTMRPAILLPATADTWDDERRRAVLVHELAHVARLDCLAQWAACAMRAVYWMHPAAWWLVSRLRLDREFACDDLVLAAGAPPVEYARHLLDIAYTFGGGRAPALAVRMARRSQLEGRLRALLDDTRTRREPSRPARVATTIGAFAVLLPLASVTAPVPRTIDERTGDEIVSSDVSGEASPSHVVTAQERAVQRTWTASSTATATVTRQHASPIAMASAQAAAPATAAAQAAGTSETGCTWEVGRGTGDLMQLSMRHGRSQNGRSVPITALEGLTSAQLASGGPIRFVLRRDAGSFGFEGTARDGVAAGVCSFTPSPTFGAELAKRGISGLTPDDQVQLARHDIGLAFVDELRTQKYATPSVADLVKAGQHGVHVEYLRGMGALGYSTGTLEPLVKLRDHGVTPDYAKALAWFGYSSLPIEQLQRARDHGVTPDYLQGLRDGGFGSLTLDQAINARDHGITPTYVKEMKALGISGSVADLVNARDHGITPDFVQGMRDSGFSGLSLEELINTRDHGVTPDYVRKLVDLGYKNLTLEQLRRLKDHGVSPDYVSQVQAAGYKSLTVDDLVTLRDHAVTAERIRQANARAGSPLTVAQLRDAASNGWR</sequence>
<keyword evidence="1" id="KW-1133">Transmembrane helix</keyword>
<dbReference type="Proteomes" id="UP000076079">
    <property type="component" value="Chromosome"/>
</dbReference>
<proteinExistence type="predicted"/>
<keyword evidence="1" id="KW-0812">Transmembrane</keyword>
<dbReference type="AlphaFoldDB" id="A0A143PMB8"/>
<dbReference type="PANTHER" id="PTHR34978:SF3">
    <property type="entry name" value="SLR0241 PROTEIN"/>
    <property type="match status" value="1"/>
</dbReference>
<dbReference type="EMBL" id="CP015136">
    <property type="protein sequence ID" value="AMY08914.1"/>
    <property type="molecule type" value="Genomic_DNA"/>
</dbReference>
<dbReference type="PANTHER" id="PTHR34978">
    <property type="entry name" value="POSSIBLE SENSOR-TRANSDUCER PROTEIN BLAR"/>
    <property type="match status" value="1"/>
</dbReference>
<name>A0A143PMB8_LUTPR</name>
<dbReference type="STRING" id="1855912.LuPra_02120"/>
<evidence type="ECO:0000313" key="4">
    <source>
        <dbReference type="Proteomes" id="UP000076079"/>
    </source>
</evidence>
<protein>
    <submittedName>
        <fullName evidence="3">Regulatory protein BlaR1</fullName>
    </submittedName>
</protein>
<dbReference type="InterPro" id="IPR052173">
    <property type="entry name" value="Beta-lactam_resp_regulator"/>
</dbReference>
<reference evidence="4" key="2">
    <citation type="submission" date="2016-04" db="EMBL/GenBank/DDBJ databases">
        <title>First Complete Genome Sequence of a Subdivision 6 Acidobacterium.</title>
        <authorList>
            <person name="Huang S."/>
            <person name="Vieira S."/>
            <person name="Bunk B."/>
            <person name="Riedel T."/>
            <person name="Sproeer C."/>
            <person name="Overmann J."/>
        </authorList>
    </citation>
    <scope>NUCLEOTIDE SEQUENCE [LARGE SCALE GENOMIC DNA]</scope>
    <source>
        <strain evidence="4">DSM 100886 HEG_-6_39</strain>
    </source>
</reference>
<evidence type="ECO:0000256" key="1">
    <source>
        <dbReference type="SAM" id="Phobius"/>
    </source>
</evidence>
<dbReference type="RefSeq" id="WP_110170697.1">
    <property type="nucleotide sequence ID" value="NZ_CP015136.1"/>
</dbReference>
<dbReference type="InterPro" id="IPR008756">
    <property type="entry name" value="Peptidase_M56"/>
</dbReference>
<evidence type="ECO:0000313" key="3">
    <source>
        <dbReference type="EMBL" id="AMY08914.1"/>
    </source>
</evidence>
<feature type="transmembrane region" description="Helical" evidence="1">
    <location>
        <begin position="45"/>
        <end position="68"/>
    </location>
</feature>